<protein>
    <submittedName>
        <fullName evidence="3">Uncharacterized protein</fullName>
    </submittedName>
</protein>
<dbReference type="EMBL" id="JAVXUP010002430">
    <property type="protein sequence ID" value="KAK3003355.1"/>
    <property type="molecule type" value="Genomic_DNA"/>
</dbReference>
<keyword evidence="4" id="KW-1185">Reference proteome</keyword>
<accession>A0AA88V7S6</accession>
<dbReference type="Proteomes" id="UP001188597">
    <property type="component" value="Unassembled WGS sequence"/>
</dbReference>
<proteinExistence type="predicted"/>
<name>A0AA88V7S6_9ASTE</name>
<comment type="caution">
    <text evidence="3">The sequence shown here is derived from an EMBL/GenBank/DDBJ whole genome shotgun (WGS) entry which is preliminary data.</text>
</comment>
<sequence>MSPSLFMVLANYMFQLVATVNPESENKKADPLLHHPRCWELDWEKLEREGEGEGEGGRGSCSSSTLEKKGDKQLDQMEKAQMAMEQKWLLRYSREMTNKVVESS</sequence>
<feature type="chain" id="PRO_5041655774" evidence="2">
    <location>
        <begin position="20"/>
        <end position="104"/>
    </location>
</feature>
<evidence type="ECO:0000313" key="4">
    <source>
        <dbReference type="Proteomes" id="UP001188597"/>
    </source>
</evidence>
<evidence type="ECO:0000313" key="3">
    <source>
        <dbReference type="EMBL" id="KAK3003355.1"/>
    </source>
</evidence>
<keyword evidence="2" id="KW-0732">Signal</keyword>
<gene>
    <name evidence="3" type="ORF">RJ639_019519</name>
</gene>
<organism evidence="3 4">
    <name type="scientific">Escallonia herrerae</name>
    <dbReference type="NCBI Taxonomy" id="1293975"/>
    <lineage>
        <taxon>Eukaryota</taxon>
        <taxon>Viridiplantae</taxon>
        <taxon>Streptophyta</taxon>
        <taxon>Embryophyta</taxon>
        <taxon>Tracheophyta</taxon>
        <taxon>Spermatophyta</taxon>
        <taxon>Magnoliopsida</taxon>
        <taxon>eudicotyledons</taxon>
        <taxon>Gunneridae</taxon>
        <taxon>Pentapetalae</taxon>
        <taxon>asterids</taxon>
        <taxon>campanulids</taxon>
        <taxon>Escalloniales</taxon>
        <taxon>Escalloniaceae</taxon>
        <taxon>Escallonia</taxon>
    </lineage>
</organism>
<evidence type="ECO:0000256" key="1">
    <source>
        <dbReference type="SAM" id="MobiDB-lite"/>
    </source>
</evidence>
<feature type="region of interest" description="Disordered" evidence="1">
    <location>
        <begin position="48"/>
        <end position="73"/>
    </location>
</feature>
<dbReference type="AlphaFoldDB" id="A0AA88V7S6"/>
<feature type="signal peptide" evidence="2">
    <location>
        <begin position="1"/>
        <end position="19"/>
    </location>
</feature>
<reference evidence="3" key="1">
    <citation type="submission" date="2022-12" db="EMBL/GenBank/DDBJ databases">
        <title>Draft genome assemblies for two species of Escallonia (Escalloniales).</title>
        <authorList>
            <person name="Chanderbali A."/>
            <person name="Dervinis C."/>
            <person name="Anghel I."/>
            <person name="Soltis D."/>
            <person name="Soltis P."/>
            <person name="Zapata F."/>
        </authorList>
    </citation>
    <scope>NUCLEOTIDE SEQUENCE</scope>
    <source>
        <strain evidence="3">UCBG64.0493</strain>
        <tissue evidence="3">Leaf</tissue>
    </source>
</reference>
<evidence type="ECO:0000256" key="2">
    <source>
        <dbReference type="SAM" id="SignalP"/>
    </source>
</evidence>